<evidence type="ECO:0000313" key="2">
    <source>
        <dbReference type="EMBL" id="GAA2135434.1"/>
    </source>
</evidence>
<dbReference type="EMBL" id="BAAAQR010000001">
    <property type="protein sequence ID" value="GAA2135434.1"/>
    <property type="molecule type" value="Genomic_DNA"/>
</dbReference>
<comment type="caution">
    <text evidence="2">The sequence shown here is derived from an EMBL/GenBank/DDBJ whole genome shotgun (WGS) entry which is preliminary data.</text>
</comment>
<feature type="region of interest" description="Disordered" evidence="1">
    <location>
        <begin position="1"/>
        <end position="61"/>
    </location>
</feature>
<protein>
    <submittedName>
        <fullName evidence="2">Uncharacterized protein</fullName>
    </submittedName>
</protein>
<feature type="compositionally biased region" description="Basic and acidic residues" evidence="1">
    <location>
        <begin position="38"/>
        <end position="50"/>
    </location>
</feature>
<gene>
    <name evidence="2" type="ORF">GCM10009844_00690</name>
</gene>
<dbReference type="RefSeq" id="WP_344145843.1">
    <property type="nucleotide sequence ID" value="NZ_BAAAQR010000001.1"/>
</dbReference>
<accession>A0ABP5KSH7</accession>
<sequence length="61" mass="6550">MFAVHPFLFDRDPTEKDSDQATGHAVEDEVSEGGGPAEETRGACDVDTPREPPGIEVPPNE</sequence>
<evidence type="ECO:0000256" key="1">
    <source>
        <dbReference type="SAM" id="MobiDB-lite"/>
    </source>
</evidence>
<reference evidence="3" key="1">
    <citation type="journal article" date="2019" name="Int. J. Syst. Evol. Microbiol.">
        <title>The Global Catalogue of Microorganisms (GCM) 10K type strain sequencing project: providing services to taxonomists for standard genome sequencing and annotation.</title>
        <authorList>
            <consortium name="The Broad Institute Genomics Platform"/>
            <consortium name="The Broad Institute Genome Sequencing Center for Infectious Disease"/>
            <person name="Wu L."/>
            <person name="Ma J."/>
        </authorList>
    </citation>
    <scope>NUCLEOTIDE SEQUENCE [LARGE SCALE GENOMIC DNA]</scope>
    <source>
        <strain evidence="3">JCM 16022</strain>
    </source>
</reference>
<organism evidence="2 3">
    <name type="scientific">Nocardioides koreensis</name>
    <dbReference type="NCBI Taxonomy" id="433651"/>
    <lineage>
        <taxon>Bacteria</taxon>
        <taxon>Bacillati</taxon>
        <taxon>Actinomycetota</taxon>
        <taxon>Actinomycetes</taxon>
        <taxon>Propionibacteriales</taxon>
        <taxon>Nocardioidaceae</taxon>
        <taxon>Nocardioides</taxon>
    </lineage>
</organism>
<feature type="compositionally biased region" description="Pro residues" evidence="1">
    <location>
        <begin position="51"/>
        <end position="61"/>
    </location>
</feature>
<dbReference type="Proteomes" id="UP001501771">
    <property type="component" value="Unassembled WGS sequence"/>
</dbReference>
<proteinExistence type="predicted"/>
<feature type="compositionally biased region" description="Basic and acidic residues" evidence="1">
    <location>
        <begin position="8"/>
        <end position="19"/>
    </location>
</feature>
<keyword evidence="3" id="KW-1185">Reference proteome</keyword>
<evidence type="ECO:0000313" key="3">
    <source>
        <dbReference type="Proteomes" id="UP001501771"/>
    </source>
</evidence>
<name>A0ABP5KSH7_9ACTN</name>